<evidence type="ECO:0000313" key="3">
    <source>
        <dbReference type="Proteomes" id="UP000299102"/>
    </source>
</evidence>
<dbReference type="EMBL" id="BGZK01000045">
    <property type="protein sequence ID" value="GBP11196.1"/>
    <property type="molecule type" value="Genomic_DNA"/>
</dbReference>
<feature type="chain" id="PRO_5020031127" evidence="1">
    <location>
        <begin position="19"/>
        <end position="214"/>
    </location>
</feature>
<name>A0A4C1TAL2_EUMVA</name>
<keyword evidence="1" id="KW-0732">Signal</keyword>
<dbReference type="AlphaFoldDB" id="A0A4C1TAL2"/>
<reference evidence="2 3" key="1">
    <citation type="journal article" date="2019" name="Commun. Biol.">
        <title>The bagworm genome reveals a unique fibroin gene that provides high tensile strength.</title>
        <authorList>
            <person name="Kono N."/>
            <person name="Nakamura H."/>
            <person name="Ohtoshi R."/>
            <person name="Tomita M."/>
            <person name="Numata K."/>
            <person name="Arakawa K."/>
        </authorList>
    </citation>
    <scope>NUCLEOTIDE SEQUENCE [LARGE SCALE GENOMIC DNA]</scope>
</reference>
<keyword evidence="3" id="KW-1185">Reference proteome</keyword>
<organism evidence="2 3">
    <name type="scientific">Eumeta variegata</name>
    <name type="common">Bagworm moth</name>
    <name type="synonym">Eumeta japonica</name>
    <dbReference type="NCBI Taxonomy" id="151549"/>
    <lineage>
        <taxon>Eukaryota</taxon>
        <taxon>Metazoa</taxon>
        <taxon>Ecdysozoa</taxon>
        <taxon>Arthropoda</taxon>
        <taxon>Hexapoda</taxon>
        <taxon>Insecta</taxon>
        <taxon>Pterygota</taxon>
        <taxon>Neoptera</taxon>
        <taxon>Endopterygota</taxon>
        <taxon>Lepidoptera</taxon>
        <taxon>Glossata</taxon>
        <taxon>Ditrysia</taxon>
        <taxon>Tineoidea</taxon>
        <taxon>Psychidae</taxon>
        <taxon>Oiketicinae</taxon>
        <taxon>Eumeta</taxon>
    </lineage>
</organism>
<dbReference type="Proteomes" id="UP000299102">
    <property type="component" value="Unassembled WGS sequence"/>
</dbReference>
<sequence length="214" mass="23800">MIIWVLLVTLGIIRKGGIAPTRPHAPAARRLLKALKPSSLQAERTDRRTCRRAGREGDGRTFEVHIRTLSGSGKGGRIKINTGRLWSRRRGHKSGCIHGRMRAVSNMLERSLRAVSFECDSERSFSKIEDIQASEACSSVGPNVVTTDANSVQPELNRREVLKDQASKSKTKTLRKGVFSRKPTSAQYNSLIICGMSPEQDAIRYQAMDIDKIN</sequence>
<feature type="signal peptide" evidence="1">
    <location>
        <begin position="1"/>
        <end position="18"/>
    </location>
</feature>
<comment type="caution">
    <text evidence="2">The sequence shown here is derived from an EMBL/GenBank/DDBJ whole genome shotgun (WGS) entry which is preliminary data.</text>
</comment>
<gene>
    <name evidence="2" type="ORF">EVAR_6021_1</name>
</gene>
<evidence type="ECO:0000256" key="1">
    <source>
        <dbReference type="SAM" id="SignalP"/>
    </source>
</evidence>
<accession>A0A4C1TAL2</accession>
<protein>
    <submittedName>
        <fullName evidence="2">Uncharacterized protein</fullName>
    </submittedName>
</protein>
<evidence type="ECO:0000313" key="2">
    <source>
        <dbReference type="EMBL" id="GBP11196.1"/>
    </source>
</evidence>
<proteinExistence type="predicted"/>